<reference evidence="3 4" key="1">
    <citation type="submission" date="2024-09" db="EMBL/GenBank/DDBJ databases">
        <authorList>
            <person name="Sun Q."/>
            <person name="Mori K."/>
        </authorList>
    </citation>
    <scope>NUCLEOTIDE SEQUENCE [LARGE SCALE GENOMIC DNA]</scope>
    <source>
        <strain evidence="3 4">JCM 3324</strain>
    </source>
</reference>
<evidence type="ECO:0000256" key="2">
    <source>
        <dbReference type="RuleBase" id="RU000363"/>
    </source>
</evidence>
<dbReference type="EC" id="1.1.1.-" evidence="3"/>
<evidence type="ECO:0000313" key="4">
    <source>
        <dbReference type="Proteomes" id="UP001589568"/>
    </source>
</evidence>
<dbReference type="CDD" id="cd05233">
    <property type="entry name" value="SDR_c"/>
    <property type="match status" value="1"/>
</dbReference>
<keyword evidence="4" id="KW-1185">Reference proteome</keyword>
<dbReference type="Proteomes" id="UP001589568">
    <property type="component" value="Unassembled WGS sequence"/>
</dbReference>
<comment type="caution">
    <text evidence="3">The sequence shown here is derived from an EMBL/GenBank/DDBJ whole genome shotgun (WGS) entry which is preliminary data.</text>
</comment>
<dbReference type="GO" id="GO:0016491">
    <property type="term" value="F:oxidoreductase activity"/>
    <property type="evidence" value="ECO:0007669"/>
    <property type="project" value="UniProtKB-KW"/>
</dbReference>
<dbReference type="InterPro" id="IPR002347">
    <property type="entry name" value="SDR_fam"/>
</dbReference>
<comment type="similarity">
    <text evidence="1 2">Belongs to the short-chain dehydrogenases/reductases (SDR) family.</text>
</comment>
<dbReference type="Pfam" id="PF00106">
    <property type="entry name" value="adh_short"/>
    <property type="match status" value="1"/>
</dbReference>
<dbReference type="SUPFAM" id="SSF51735">
    <property type="entry name" value="NAD(P)-binding Rossmann-fold domains"/>
    <property type="match status" value="1"/>
</dbReference>
<sequence length="253" mass="26283">MTHSFKGRAALVTGAGRGIGRATAVGLAAGGAKVALLARSEDELAGTADLIKEQGGTAYVVPADLGDDGRLAEAIARVRDELGAVDILVNNAGVVWPLGETPAVDVGEWAAAMRINVLAPVTLAVAFVPGMLDRGWGRVVNVSTGAVARPGSMIGGNAYVTTKTALEAHTLNLALELDGTGVTVNVYRPGLVDTAMPGYIRAQDPGRIGAALHERFIRSHTEGRLITPEQSARTLLDRLARDNGTGQIWDFDA</sequence>
<dbReference type="PRINTS" id="PR00080">
    <property type="entry name" value="SDRFAMILY"/>
</dbReference>
<dbReference type="PRINTS" id="PR00081">
    <property type="entry name" value="GDHRDH"/>
</dbReference>
<proteinExistence type="inferred from homology"/>
<dbReference type="PANTHER" id="PTHR42879">
    <property type="entry name" value="3-OXOACYL-(ACYL-CARRIER-PROTEIN) REDUCTASE"/>
    <property type="match status" value="1"/>
</dbReference>
<accession>A0ABV5NVL9</accession>
<protein>
    <submittedName>
        <fullName evidence="3">SDR family NAD(P)-dependent oxidoreductase</fullName>
        <ecNumber evidence="3">1.1.1.-</ecNumber>
    </submittedName>
</protein>
<organism evidence="3 4">
    <name type="scientific">Nonomuraea salmonea</name>
    <dbReference type="NCBI Taxonomy" id="46181"/>
    <lineage>
        <taxon>Bacteria</taxon>
        <taxon>Bacillati</taxon>
        <taxon>Actinomycetota</taxon>
        <taxon>Actinomycetes</taxon>
        <taxon>Streptosporangiales</taxon>
        <taxon>Streptosporangiaceae</taxon>
        <taxon>Nonomuraea</taxon>
    </lineage>
</organism>
<evidence type="ECO:0000313" key="3">
    <source>
        <dbReference type="EMBL" id="MFB9474287.1"/>
    </source>
</evidence>
<dbReference type="EMBL" id="JBHMCF010000038">
    <property type="protein sequence ID" value="MFB9474287.1"/>
    <property type="molecule type" value="Genomic_DNA"/>
</dbReference>
<keyword evidence="3" id="KW-0560">Oxidoreductase</keyword>
<dbReference type="InterPro" id="IPR036291">
    <property type="entry name" value="NAD(P)-bd_dom_sf"/>
</dbReference>
<dbReference type="InterPro" id="IPR050259">
    <property type="entry name" value="SDR"/>
</dbReference>
<evidence type="ECO:0000256" key="1">
    <source>
        <dbReference type="ARBA" id="ARBA00006484"/>
    </source>
</evidence>
<name>A0ABV5NVL9_9ACTN</name>
<gene>
    <name evidence="3" type="ORF">ACFFR3_32750</name>
</gene>
<dbReference type="Gene3D" id="3.40.50.720">
    <property type="entry name" value="NAD(P)-binding Rossmann-like Domain"/>
    <property type="match status" value="1"/>
</dbReference>
<dbReference type="RefSeq" id="WP_345391846.1">
    <property type="nucleotide sequence ID" value="NZ_BAAAXS010000001.1"/>
</dbReference>